<dbReference type="OrthoDB" id="411451at2759"/>
<feature type="binding site" evidence="3">
    <location>
        <position position="128"/>
    </location>
    <ligand>
        <name>3'-phosphoadenylyl sulfate</name>
        <dbReference type="ChEBI" id="CHEBI:58339"/>
    </ligand>
</feature>
<sequence>MVPQAAKEVYAMDKHVKLLMVVKDPVVTLMSAFSRQVSASGPIRYTFLKEENGTRTVNGALYSVARGLYSVHLKHWLRYFPLSQLHILDGGALVKDPIGQTQAVERFLQVPPRLTEDNFFFNQTKGFYCLKPFTMREPKCLGKNKGRPHVTLPPDVKKLLYDFYRPYNQELFRLIGKSFDWEPKDKV</sequence>
<evidence type="ECO:0000313" key="7">
    <source>
        <dbReference type="Proteomes" id="UP000271974"/>
    </source>
</evidence>
<dbReference type="PANTHER" id="PTHR10605:SF72">
    <property type="entry name" value="HEPARAN SULFATE 3-O SULFOTRANSFERASE-B, ISOFORM A"/>
    <property type="match status" value="1"/>
</dbReference>
<dbReference type="GO" id="GO:0008467">
    <property type="term" value="F:[heparan sulfate]-glucosamine 3-sulfotransferase activity"/>
    <property type="evidence" value="ECO:0007669"/>
    <property type="project" value="TreeGrafter"/>
</dbReference>
<evidence type="ECO:0000256" key="1">
    <source>
        <dbReference type="ARBA" id="ARBA00022679"/>
    </source>
</evidence>
<evidence type="ECO:0000259" key="5">
    <source>
        <dbReference type="Pfam" id="PF00685"/>
    </source>
</evidence>
<protein>
    <recommendedName>
        <fullName evidence="5">Sulfotransferase domain-containing protein</fullName>
    </recommendedName>
</protein>
<dbReference type="SUPFAM" id="SSF52540">
    <property type="entry name" value="P-loop containing nucleoside triphosphate hydrolases"/>
    <property type="match status" value="1"/>
</dbReference>
<evidence type="ECO:0000256" key="3">
    <source>
        <dbReference type="PIRSR" id="PIRSR637359-2"/>
    </source>
</evidence>
<organism evidence="6 7">
    <name type="scientific">Elysia chlorotica</name>
    <name type="common">Eastern emerald elysia</name>
    <name type="synonym">Sea slug</name>
    <dbReference type="NCBI Taxonomy" id="188477"/>
    <lineage>
        <taxon>Eukaryota</taxon>
        <taxon>Metazoa</taxon>
        <taxon>Spiralia</taxon>
        <taxon>Lophotrochozoa</taxon>
        <taxon>Mollusca</taxon>
        <taxon>Gastropoda</taxon>
        <taxon>Heterobranchia</taxon>
        <taxon>Euthyneura</taxon>
        <taxon>Panpulmonata</taxon>
        <taxon>Sacoglossa</taxon>
        <taxon>Placobranchoidea</taxon>
        <taxon>Plakobranchidae</taxon>
        <taxon>Elysia</taxon>
    </lineage>
</organism>
<keyword evidence="1" id="KW-0808">Transferase</keyword>
<comment type="caution">
    <text evidence="6">The sequence shown here is derived from an EMBL/GenBank/DDBJ whole genome shotgun (WGS) entry which is preliminary data.</text>
</comment>
<accession>A0A3S1HJP4</accession>
<feature type="binding site" evidence="3">
    <location>
        <begin position="145"/>
        <end position="149"/>
    </location>
    <ligand>
        <name>3'-phosphoadenylyl sulfate</name>
        <dbReference type="ChEBI" id="CHEBI:58339"/>
    </ligand>
</feature>
<dbReference type="AlphaFoldDB" id="A0A3S1HJP4"/>
<name>A0A3S1HJP4_ELYCH</name>
<dbReference type="InterPro" id="IPR000863">
    <property type="entry name" value="Sulfotransferase_dom"/>
</dbReference>
<dbReference type="Pfam" id="PF00685">
    <property type="entry name" value="Sulfotransfer_1"/>
    <property type="match status" value="1"/>
</dbReference>
<dbReference type="EMBL" id="RQTK01000369">
    <property type="protein sequence ID" value="RUS80849.1"/>
    <property type="molecule type" value="Genomic_DNA"/>
</dbReference>
<keyword evidence="7" id="KW-1185">Reference proteome</keyword>
<feature type="disulfide bond" evidence="4">
    <location>
        <begin position="129"/>
        <end position="140"/>
    </location>
</feature>
<dbReference type="InterPro" id="IPR037359">
    <property type="entry name" value="NST/OST"/>
</dbReference>
<evidence type="ECO:0000256" key="2">
    <source>
        <dbReference type="ARBA" id="ARBA00023180"/>
    </source>
</evidence>
<feature type="binding site" evidence="3">
    <location>
        <position position="31"/>
    </location>
    <ligand>
        <name>3'-phosphoadenylyl sulfate</name>
        <dbReference type="ChEBI" id="CHEBI:58339"/>
    </ligand>
</feature>
<keyword evidence="4" id="KW-1015">Disulfide bond</keyword>
<keyword evidence="2" id="KW-0325">Glycoprotein</keyword>
<dbReference type="Proteomes" id="UP000271974">
    <property type="component" value="Unassembled WGS sequence"/>
</dbReference>
<evidence type="ECO:0000313" key="6">
    <source>
        <dbReference type="EMBL" id="RUS80849.1"/>
    </source>
</evidence>
<dbReference type="PANTHER" id="PTHR10605">
    <property type="entry name" value="HEPARAN SULFATE SULFOTRANSFERASE"/>
    <property type="match status" value="1"/>
</dbReference>
<reference evidence="6 7" key="1">
    <citation type="submission" date="2019-01" db="EMBL/GenBank/DDBJ databases">
        <title>A draft genome assembly of the solar-powered sea slug Elysia chlorotica.</title>
        <authorList>
            <person name="Cai H."/>
            <person name="Li Q."/>
            <person name="Fang X."/>
            <person name="Li J."/>
            <person name="Curtis N.E."/>
            <person name="Altenburger A."/>
            <person name="Shibata T."/>
            <person name="Feng M."/>
            <person name="Maeda T."/>
            <person name="Schwartz J.A."/>
            <person name="Shigenobu S."/>
            <person name="Lundholm N."/>
            <person name="Nishiyama T."/>
            <person name="Yang H."/>
            <person name="Hasebe M."/>
            <person name="Li S."/>
            <person name="Pierce S.K."/>
            <person name="Wang J."/>
        </authorList>
    </citation>
    <scope>NUCLEOTIDE SEQUENCE [LARGE SCALE GENOMIC DNA]</scope>
    <source>
        <strain evidence="6">EC2010</strain>
        <tissue evidence="6">Whole organism of an adult</tissue>
    </source>
</reference>
<evidence type="ECO:0000256" key="4">
    <source>
        <dbReference type="PIRSR" id="PIRSR637359-3"/>
    </source>
</evidence>
<gene>
    <name evidence="6" type="ORF">EGW08_011368</name>
</gene>
<dbReference type="Gene3D" id="3.40.50.300">
    <property type="entry name" value="P-loop containing nucleotide triphosphate hydrolases"/>
    <property type="match status" value="1"/>
</dbReference>
<proteinExistence type="predicted"/>
<dbReference type="InterPro" id="IPR027417">
    <property type="entry name" value="P-loop_NTPase"/>
</dbReference>
<feature type="domain" description="Sulfotransferase" evidence="5">
    <location>
        <begin position="11"/>
        <end position="151"/>
    </location>
</feature>